<keyword evidence="1" id="KW-1133">Transmembrane helix</keyword>
<dbReference type="Proteomes" id="UP000325507">
    <property type="component" value="Segment"/>
</dbReference>
<keyword evidence="1" id="KW-0812">Transmembrane</keyword>
<dbReference type="EMBL" id="MN184886">
    <property type="protein sequence ID" value="QEQ94808.1"/>
    <property type="molecule type" value="Genomic_DNA"/>
</dbReference>
<keyword evidence="1" id="KW-0472">Membrane</keyword>
<keyword evidence="3" id="KW-1185">Reference proteome</keyword>
<proteinExistence type="predicted"/>
<sequence length="89" mass="10573">MHTPERRSEVFQEGRLAGEIGVRREHNPFVGTDLADIWEDGRQHGEKNHELFKRELDQHFKDPLPHLALIFITVIFLFAITFIYFMTEH</sequence>
<reference evidence="2 3" key="1">
    <citation type="submission" date="2019-07" db="EMBL/GenBank/DDBJ databases">
        <title>Complete genome sequence of bacteriophage infecting Erwinia pyrifoliae.</title>
        <authorList>
            <person name="Kim S.G."/>
            <person name="Park S.C."/>
        </authorList>
    </citation>
    <scope>NUCLEOTIDE SEQUENCE [LARGE SCALE GENOMIC DNA]</scope>
</reference>
<evidence type="ECO:0000313" key="3">
    <source>
        <dbReference type="Proteomes" id="UP000325507"/>
    </source>
</evidence>
<accession>A0A5J6DAG7</accession>
<evidence type="ECO:0000256" key="1">
    <source>
        <dbReference type="SAM" id="Phobius"/>
    </source>
</evidence>
<evidence type="ECO:0000313" key="2">
    <source>
        <dbReference type="EMBL" id="QEQ94808.1"/>
    </source>
</evidence>
<name>A0A5J6DAG7_9CAUD</name>
<protein>
    <submittedName>
        <fullName evidence="2">Uncharacterized protein</fullName>
    </submittedName>
</protein>
<organism evidence="2 3">
    <name type="scientific">Erwinia phage pEp_SNUABM_08</name>
    <dbReference type="NCBI Taxonomy" id="2593268"/>
    <lineage>
        <taxon>Viruses</taxon>
        <taxon>Duplodnaviria</taxon>
        <taxon>Heunggongvirae</taxon>
        <taxon>Uroviricota</taxon>
        <taxon>Caudoviricetes</taxon>
        <taxon>Casjensviridae</taxon>
        <taxon>Gwanakrovirus</taxon>
        <taxon>Gwanakrovirus SNUABM08</taxon>
    </lineage>
</organism>
<gene>
    <name evidence="2" type="ORF">pEpSNUABM08_61</name>
</gene>
<feature type="transmembrane region" description="Helical" evidence="1">
    <location>
        <begin position="64"/>
        <end position="86"/>
    </location>
</feature>